<dbReference type="SUPFAM" id="SSF63380">
    <property type="entry name" value="Riboflavin synthase domain-like"/>
    <property type="match status" value="1"/>
</dbReference>
<feature type="domain" description="FAD-binding FR-type" evidence="1">
    <location>
        <begin position="18"/>
        <end position="126"/>
    </location>
</feature>
<gene>
    <name evidence="2" type="ORF">H7U22_07340</name>
</gene>
<organism evidence="2 3">
    <name type="scientific">Pedobacter fastidiosus</name>
    <dbReference type="NCBI Taxonomy" id="2765361"/>
    <lineage>
        <taxon>Bacteria</taxon>
        <taxon>Pseudomonadati</taxon>
        <taxon>Bacteroidota</taxon>
        <taxon>Sphingobacteriia</taxon>
        <taxon>Sphingobacteriales</taxon>
        <taxon>Sphingobacteriaceae</taxon>
        <taxon>Pedobacter</taxon>
    </lineage>
</organism>
<evidence type="ECO:0000259" key="1">
    <source>
        <dbReference type="PROSITE" id="PS51384"/>
    </source>
</evidence>
<keyword evidence="3" id="KW-1185">Reference proteome</keyword>
<dbReference type="InterPro" id="IPR017938">
    <property type="entry name" value="Riboflavin_synthase-like_b-brl"/>
</dbReference>
<dbReference type="InterPro" id="IPR039374">
    <property type="entry name" value="SIP_fam"/>
</dbReference>
<evidence type="ECO:0000313" key="3">
    <source>
        <dbReference type="Proteomes" id="UP000652755"/>
    </source>
</evidence>
<dbReference type="Pfam" id="PF08021">
    <property type="entry name" value="FAD_binding_9"/>
    <property type="match status" value="1"/>
</dbReference>
<comment type="caution">
    <text evidence="2">The sequence shown here is derived from an EMBL/GenBank/DDBJ whole genome shotgun (WGS) entry which is preliminary data.</text>
</comment>
<dbReference type="PANTHER" id="PTHR30157:SF0">
    <property type="entry name" value="NADPH-DEPENDENT FERRIC-CHELATE REDUCTASE"/>
    <property type="match status" value="1"/>
</dbReference>
<accession>A0ABR7KQ60</accession>
<evidence type="ECO:0000313" key="2">
    <source>
        <dbReference type="EMBL" id="MBC6110234.1"/>
    </source>
</evidence>
<reference evidence="2 3" key="1">
    <citation type="submission" date="2020-08" db="EMBL/GenBank/DDBJ databases">
        <authorList>
            <person name="Sun Q."/>
            <person name="Inoue M."/>
        </authorList>
    </citation>
    <scope>NUCLEOTIDE SEQUENCE [LARGE SCALE GENOMIC DNA]</scope>
    <source>
        <strain evidence="2 3">CCM 8938</strain>
    </source>
</reference>
<dbReference type="EMBL" id="JACRYL010000005">
    <property type="protein sequence ID" value="MBC6110234.1"/>
    <property type="molecule type" value="Genomic_DNA"/>
</dbReference>
<protein>
    <submittedName>
        <fullName evidence="2">Siderophore-interacting protein</fullName>
    </submittedName>
</protein>
<sequence>MPKLPSWLANTVEKIISNKIYAVEVLETQMLSNNIKSVTFKGDFLEANFIPGNEVLFRVNSNEYRHYTLSDYDKNEDTCKVIFYLNRQGPGNNWAVNIQKGDQLKMIVDKAKVKYNFESNQHFFFGDETSMGLYESLGKMALELDDEYFGILEVREENFPAVDGIKLLIDAVPSIENAPAENAVIWMENMHPKCWEMWKDATFYLTGRAKSVQRFKKYLKQKGVGFRQIITMPYWEIGKVGGG</sequence>
<name>A0ABR7KQ60_9SPHI</name>
<dbReference type="Proteomes" id="UP000652755">
    <property type="component" value="Unassembled WGS sequence"/>
</dbReference>
<dbReference type="Gene3D" id="2.40.30.10">
    <property type="entry name" value="Translation factors"/>
    <property type="match status" value="1"/>
</dbReference>
<dbReference type="InterPro" id="IPR017927">
    <property type="entry name" value="FAD-bd_FR_type"/>
</dbReference>
<dbReference type="PROSITE" id="PS51384">
    <property type="entry name" value="FAD_FR"/>
    <property type="match status" value="1"/>
</dbReference>
<dbReference type="RefSeq" id="WP_187070709.1">
    <property type="nucleotide sequence ID" value="NZ_JACRYL010000005.1"/>
</dbReference>
<proteinExistence type="predicted"/>
<dbReference type="InterPro" id="IPR013113">
    <property type="entry name" value="SIP_FAD-bd"/>
</dbReference>
<dbReference type="PANTHER" id="PTHR30157">
    <property type="entry name" value="FERRIC REDUCTASE, NADPH-DEPENDENT"/>
    <property type="match status" value="1"/>
</dbReference>